<keyword evidence="4" id="KW-1185">Reference proteome</keyword>
<evidence type="ECO:0000256" key="1">
    <source>
        <dbReference type="PROSITE-ProRule" id="PRU00169"/>
    </source>
</evidence>
<dbReference type="Proteomes" id="UP000071561">
    <property type="component" value="Chromosome"/>
</dbReference>
<gene>
    <name evidence="3" type="ORF">AY601_3217</name>
</gene>
<dbReference type="SMART" id="SM00850">
    <property type="entry name" value="LytTR"/>
    <property type="match status" value="1"/>
</dbReference>
<dbReference type="Gene3D" id="2.40.50.1020">
    <property type="entry name" value="LytTr DNA-binding domain"/>
    <property type="match status" value="1"/>
</dbReference>
<evidence type="ECO:0000259" key="2">
    <source>
        <dbReference type="PROSITE" id="PS50110"/>
    </source>
</evidence>
<dbReference type="PATRIC" id="fig|188932.3.peg.3352"/>
<dbReference type="SMART" id="SM00448">
    <property type="entry name" value="REC"/>
    <property type="match status" value="1"/>
</dbReference>
<dbReference type="OrthoDB" id="9787344at2"/>
<dbReference type="AlphaFoldDB" id="A0A127VFU0"/>
<dbReference type="PANTHER" id="PTHR37299:SF1">
    <property type="entry name" value="STAGE 0 SPORULATION PROTEIN A HOMOLOG"/>
    <property type="match status" value="1"/>
</dbReference>
<dbReference type="Pfam" id="PF04397">
    <property type="entry name" value="LytTR"/>
    <property type="match status" value="1"/>
</dbReference>
<reference evidence="3 4" key="1">
    <citation type="submission" date="2016-03" db="EMBL/GenBank/DDBJ databases">
        <title>Complete genome sequence of Pedobacter cryoconitis PAMC 27485.</title>
        <authorList>
            <person name="Lee J."/>
            <person name="Kim O.-S."/>
        </authorList>
    </citation>
    <scope>NUCLEOTIDE SEQUENCE [LARGE SCALE GENOMIC DNA]</scope>
    <source>
        <strain evidence="3 4">PAMC 27485</strain>
    </source>
</reference>
<dbReference type="InterPro" id="IPR001789">
    <property type="entry name" value="Sig_transdc_resp-reg_receiver"/>
</dbReference>
<feature type="domain" description="Response regulatory" evidence="2">
    <location>
        <begin position="4"/>
        <end position="117"/>
    </location>
</feature>
<protein>
    <recommendedName>
        <fullName evidence="2">Response regulatory domain-containing protein</fullName>
    </recommendedName>
</protein>
<organism evidence="3 4">
    <name type="scientific">Pedobacter cryoconitis</name>
    <dbReference type="NCBI Taxonomy" id="188932"/>
    <lineage>
        <taxon>Bacteria</taxon>
        <taxon>Pseudomonadati</taxon>
        <taxon>Bacteroidota</taxon>
        <taxon>Sphingobacteriia</taxon>
        <taxon>Sphingobacteriales</taxon>
        <taxon>Sphingobacteriaceae</taxon>
        <taxon>Pedobacter</taxon>
    </lineage>
</organism>
<dbReference type="KEGG" id="pcm:AY601_3217"/>
<dbReference type="PANTHER" id="PTHR37299">
    <property type="entry name" value="TRANSCRIPTIONAL REGULATOR-RELATED"/>
    <property type="match status" value="1"/>
</dbReference>
<accession>A0A127VFU0</accession>
<dbReference type="Gene3D" id="3.40.50.2300">
    <property type="match status" value="1"/>
</dbReference>
<dbReference type="InterPro" id="IPR007492">
    <property type="entry name" value="LytTR_DNA-bd_dom"/>
</dbReference>
<feature type="modified residue" description="4-aspartylphosphate" evidence="1">
    <location>
        <position position="56"/>
    </location>
</feature>
<dbReference type="InterPro" id="IPR011006">
    <property type="entry name" value="CheY-like_superfamily"/>
</dbReference>
<dbReference type="Pfam" id="PF00072">
    <property type="entry name" value="Response_reg"/>
    <property type="match status" value="1"/>
</dbReference>
<proteinExistence type="predicted"/>
<name>A0A127VFU0_9SPHI</name>
<dbReference type="GO" id="GO:0003677">
    <property type="term" value="F:DNA binding"/>
    <property type="evidence" value="ECO:0007669"/>
    <property type="project" value="InterPro"/>
</dbReference>
<dbReference type="GO" id="GO:0000156">
    <property type="term" value="F:phosphorelay response regulator activity"/>
    <property type="evidence" value="ECO:0007669"/>
    <property type="project" value="InterPro"/>
</dbReference>
<dbReference type="EMBL" id="CP014504">
    <property type="protein sequence ID" value="AMQ00088.1"/>
    <property type="molecule type" value="Genomic_DNA"/>
</dbReference>
<dbReference type="InterPro" id="IPR046947">
    <property type="entry name" value="LytR-like"/>
</dbReference>
<sequence length="241" mass="27542">MVMSCIVIDDEPHAIDELSELIALVPHLNLVESFPDARQAIAYLQEAEHVDIIFSDISMAVLNGIDAAEILNNYCHFLVYVTAHRGYAPEAFQARADGYLLKPVSYVSFTQKAEDLTLKHQDIIKLQRDEQQFLFIKGGQKSSFIKIKYSDIVYIEAMLNYIMIHTTTGHEITYIGLKAMEDKLQIMDIFFRINKSIIISLNYLDRVDGNIARLAPGQSYQIGDKYKSVFLDFLRKHTLKS</sequence>
<evidence type="ECO:0000313" key="3">
    <source>
        <dbReference type="EMBL" id="AMQ00088.1"/>
    </source>
</evidence>
<evidence type="ECO:0000313" key="4">
    <source>
        <dbReference type="Proteomes" id="UP000071561"/>
    </source>
</evidence>
<keyword evidence="1" id="KW-0597">Phosphoprotein</keyword>
<dbReference type="PROSITE" id="PS50110">
    <property type="entry name" value="RESPONSE_REGULATORY"/>
    <property type="match status" value="1"/>
</dbReference>
<dbReference type="SUPFAM" id="SSF52172">
    <property type="entry name" value="CheY-like"/>
    <property type="match status" value="1"/>
</dbReference>